<evidence type="ECO:0000313" key="1">
    <source>
        <dbReference type="EMBL" id="MBX57361.1"/>
    </source>
</evidence>
<dbReference type="EMBL" id="GGEC01076877">
    <property type="protein sequence ID" value="MBX57361.1"/>
    <property type="molecule type" value="Transcribed_RNA"/>
</dbReference>
<sequence length="52" mass="5607">MFAIVPMSVIKGAQSTHQFFPPGRQGCGAKTLINTNTLPSPHSPTKNHIFSI</sequence>
<proteinExistence type="predicted"/>
<organism evidence="1">
    <name type="scientific">Rhizophora mucronata</name>
    <name type="common">Asiatic mangrove</name>
    <dbReference type="NCBI Taxonomy" id="61149"/>
    <lineage>
        <taxon>Eukaryota</taxon>
        <taxon>Viridiplantae</taxon>
        <taxon>Streptophyta</taxon>
        <taxon>Embryophyta</taxon>
        <taxon>Tracheophyta</taxon>
        <taxon>Spermatophyta</taxon>
        <taxon>Magnoliopsida</taxon>
        <taxon>eudicotyledons</taxon>
        <taxon>Gunneridae</taxon>
        <taxon>Pentapetalae</taxon>
        <taxon>rosids</taxon>
        <taxon>fabids</taxon>
        <taxon>Malpighiales</taxon>
        <taxon>Rhizophoraceae</taxon>
        <taxon>Rhizophora</taxon>
    </lineage>
</organism>
<accession>A0A2P2PRN9</accession>
<name>A0A2P2PRN9_RHIMU</name>
<reference evidence="1" key="1">
    <citation type="submission" date="2018-02" db="EMBL/GenBank/DDBJ databases">
        <title>Rhizophora mucronata_Transcriptome.</title>
        <authorList>
            <person name="Meera S.P."/>
            <person name="Sreeshan A."/>
            <person name="Augustine A."/>
        </authorList>
    </citation>
    <scope>NUCLEOTIDE SEQUENCE</scope>
    <source>
        <tissue evidence="1">Leaf</tissue>
    </source>
</reference>
<dbReference type="AlphaFoldDB" id="A0A2P2PRN9"/>
<protein>
    <submittedName>
        <fullName evidence="1">Uncharacterized protein</fullName>
    </submittedName>
</protein>